<evidence type="ECO:0000256" key="4">
    <source>
        <dbReference type="ARBA" id="ARBA00022517"/>
    </source>
</evidence>
<dbReference type="GO" id="GO:0005829">
    <property type="term" value="C:cytosol"/>
    <property type="evidence" value="ECO:0007669"/>
    <property type="project" value="TreeGrafter"/>
</dbReference>
<dbReference type="InterPro" id="IPR003772">
    <property type="entry name" value="YceD"/>
</dbReference>
<reference evidence="7" key="1">
    <citation type="submission" date="2006-12" db="EMBL/GenBank/DDBJ databases">
        <title>Complete sequence of Halorhodospira halophila SL1.</title>
        <authorList>
            <consortium name="US DOE Joint Genome Institute"/>
            <person name="Copeland A."/>
            <person name="Lucas S."/>
            <person name="Lapidus A."/>
            <person name="Barry K."/>
            <person name="Detter J.C."/>
            <person name="Glavina del Rio T."/>
            <person name="Hammon N."/>
            <person name="Israni S."/>
            <person name="Dalin E."/>
            <person name="Tice H."/>
            <person name="Pitluck S."/>
            <person name="Saunders E."/>
            <person name="Brettin T."/>
            <person name="Bruce D."/>
            <person name="Han C."/>
            <person name="Tapia R."/>
            <person name="Schmutz J."/>
            <person name="Larimer F."/>
            <person name="Land M."/>
            <person name="Hauser L."/>
            <person name="Kyrpides N."/>
            <person name="Mikhailova N."/>
            <person name="Hoff W."/>
            <person name="Richardson P."/>
        </authorList>
    </citation>
    <scope>NUCLEOTIDE SEQUENCE [LARGE SCALE GENOMIC DNA]</scope>
    <source>
        <strain evidence="7">DSM 244 / SL1</strain>
    </source>
</reference>
<dbReference type="PANTHER" id="PTHR38099:SF1">
    <property type="entry name" value="LARGE RIBOSOMAL RNA SUBUNIT ACCUMULATION PROTEIN YCED"/>
    <property type="match status" value="1"/>
</dbReference>
<dbReference type="STRING" id="349124.Hhal_1238"/>
<dbReference type="InterPro" id="IPR039255">
    <property type="entry name" value="YceD_bac"/>
</dbReference>
<dbReference type="RefSeq" id="WP_011814036.1">
    <property type="nucleotide sequence ID" value="NC_008789.1"/>
</dbReference>
<dbReference type="HOGENOM" id="CLU_094127_2_0_6"/>
<evidence type="ECO:0000256" key="1">
    <source>
        <dbReference type="ARBA" id="ARBA00002868"/>
    </source>
</evidence>
<accession>A1WWF1</accession>
<keyword evidence="4" id="KW-0690">Ribosome biogenesis</keyword>
<evidence type="ECO:0000256" key="3">
    <source>
        <dbReference type="ARBA" id="ARBA00015716"/>
    </source>
</evidence>
<organism evidence="6 7">
    <name type="scientific">Halorhodospira halophila (strain DSM 244 / SL1)</name>
    <name type="common">Ectothiorhodospira halophila (strain DSM 244 / SL1)</name>
    <dbReference type="NCBI Taxonomy" id="349124"/>
    <lineage>
        <taxon>Bacteria</taxon>
        <taxon>Pseudomonadati</taxon>
        <taxon>Pseudomonadota</taxon>
        <taxon>Gammaproteobacteria</taxon>
        <taxon>Chromatiales</taxon>
        <taxon>Ectothiorhodospiraceae</taxon>
        <taxon>Halorhodospira</taxon>
    </lineage>
</organism>
<evidence type="ECO:0000256" key="2">
    <source>
        <dbReference type="ARBA" id="ARBA00010740"/>
    </source>
</evidence>
<dbReference type="GO" id="GO:0042254">
    <property type="term" value="P:ribosome biogenesis"/>
    <property type="evidence" value="ECO:0007669"/>
    <property type="project" value="UniProtKB-KW"/>
</dbReference>
<evidence type="ECO:0000313" key="6">
    <source>
        <dbReference type="EMBL" id="ABM62013.1"/>
    </source>
</evidence>
<dbReference type="eggNOG" id="COG1399">
    <property type="taxonomic scope" value="Bacteria"/>
</dbReference>
<dbReference type="Pfam" id="PF02620">
    <property type="entry name" value="YceD"/>
    <property type="match status" value="1"/>
</dbReference>
<comment type="similarity">
    <text evidence="2">Belongs to the DUF177 domain family.</text>
</comment>
<dbReference type="KEGG" id="hha:Hhal_1238"/>
<keyword evidence="7" id="KW-1185">Reference proteome</keyword>
<dbReference type="EMBL" id="CP000544">
    <property type="protein sequence ID" value="ABM62013.1"/>
    <property type="molecule type" value="Genomic_DNA"/>
</dbReference>
<sequence length="170" mass="18173">MQALMLPDALAPDDFGAPSRAHEGTLALPTMPRLSPLLATQEGQVWARLEGGLDEAGRRVLEGRIEASVPLTCQRCLGVYHHQVAGAFRVVIVATEEEGEALPDELEPYVSGAAVRPLQVIEEEILLALPVVARHSGNDCGAPEHGAGVEREALSPFASLQGRVRRQADD</sequence>
<evidence type="ECO:0000256" key="5">
    <source>
        <dbReference type="ARBA" id="ARBA00031841"/>
    </source>
</evidence>
<gene>
    <name evidence="6" type="ordered locus">Hhal_1238</name>
</gene>
<dbReference type="Proteomes" id="UP000000647">
    <property type="component" value="Chromosome"/>
</dbReference>
<dbReference type="AlphaFoldDB" id="A1WWF1"/>
<dbReference type="PANTHER" id="PTHR38099">
    <property type="entry name" value="LARGE RIBOSOMAL RNA SUBUNIT ACCUMULATION PROTEIN YCED"/>
    <property type="match status" value="1"/>
</dbReference>
<dbReference type="OrthoDB" id="9786771at2"/>
<proteinExistence type="inferred from homology"/>
<reference evidence="6 7" key="2">
    <citation type="journal article" date="2013" name="Stand. Genomic Sci.">
        <title>Complete genome sequence of Halorhodospira halophila SL1.</title>
        <authorList>
            <person name="Challacombe J.F."/>
            <person name="Majid S."/>
            <person name="Deole R."/>
            <person name="Brettin T.S."/>
            <person name="Bruce D."/>
            <person name="Delano S.F."/>
            <person name="Detter J.C."/>
            <person name="Gleasner C.D."/>
            <person name="Han C.S."/>
            <person name="Misra M."/>
            <person name="Reitenga K.G."/>
            <person name="Mikhailova N."/>
            <person name="Woyke T."/>
            <person name="Pitluck S."/>
            <person name="Nolan M."/>
            <person name="Land M.L."/>
            <person name="Saunders E."/>
            <person name="Tapia R."/>
            <person name="Lapidus A."/>
            <person name="Ivanova N."/>
            <person name="Hoff W.D."/>
        </authorList>
    </citation>
    <scope>NUCLEOTIDE SEQUENCE [LARGE SCALE GENOMIC DNA]</scope>
    <source>
        <strain evidence="7">DSM 244 / SL1</strain>
    </source>
</reference>
<evidence type="ECO:0000313" key="7">
    <source>
        <dbReference type="Proteomes" id="UP000000647"/>
    </source>
</evidence>
<comment type="function">
    <text evidence="1">Plays a role in synthesis, processing and/or stability of 23S rRNA.</text>
</comment>
<name>A1WWF1_HALHL</name>
<protein>
    <recommendedName>
        <fullName evidence="3">Large ribosomal RNA subunit accumulation protein YceD</fullName>
    </recommendedName>
    <alternativeName>
        <fullName evidence="5">23S rRNA accumulation protein YceD</fullName>
    </alternativeName>
</protein>